<dbReference type="SUPFAM" id="SSF47384">
    <property type="entry name" value="Homodimeric domain of signal transducing histidine kinase"/>
    <property type="match status" value="1"/>
</dbReference>
<dbReference type="GO" id="GO:0000155">
    <property type="term" value="F:phosphorelay sensor kinase activity"/>
    <property type="evidence" value="ECO:0007669"/>
    <property type="project" value="InterPro"/>
</dbReference>
<dbReference type="FunFam" id="3.30.565.10:FF:000010">
    <property type="entry name" value="Sensor histidine kinase RcsC"/>
    <property type="match status" value="1"/>
</dbReference>
<dbReference type="OrthoDB" id="9809670at2"/>
<evidence type="ECO:0000256" key="12">
    <source>
        <dbReference type="ARBA" id="ARBA00023136"/>
    </source>
</evidence>
<dbReference type="FunFam" id="1.10.287.130:FF:000004">
    <property type="entry name" value="Ethylene receptor 1"/>
    <property type="match status" value="1"/>
</dbReference>
<evidence type="ECO:0000256" key="15">
    <source>
        <dbReference type="SAM" id="Phobius"/>
    </source>
</evidence>
<dbReference type="InterPro" id="IPR005467">
    <property type="entry name" value="His_kinase_dom"/>
</dbReference>
<comment type="catalytic activity">
    <reaction evidence="1">
        <text>ATP + protein L-histidine = ADP + protein N-phospho-L-histidine.</text>
        <dbReference type="EC" id="2.7.13.3"/>
    </reaction>
</comment>
<feature type="domain" description="Response regulatory" evidence="17">
    <location>
        <begin position="503"/>
        <end position="616"/>
    </location>
</feature>
<feature type="transmembrane region" description="Helical" evidence="15">
    <location>
        <begin position="135"/>
        <end position="152"/>
    </location>
</feature>
<keyword evidence="7" id="KW-0547">Nucleotide-binding</keyword>
<evidence type="ECO:0000313" key="18">
    <source>
        <dbReference type="EMBL" id="AYL98618.1"/>
    </source>
</evidence>
<feature type="domain" description="Response regulatory" evidence="17">
    <location>
        <begin position="643"/>
        <end position="758"/>
    </location>
</feature>
<keyword evidence="5" id="KW-0808">Transferase</keyword>
<dbReference type="EMBL" id="CP032869">
    <property type="protein sequence ID" value="AYL98618.1"/>
    <property type="molecule type" value="Genomic_DNA"/>
</dbReference>
<keyword evidence="4 13" id="KW-0597">Phosphoprotein</keyword>
<dbReference type="KEGG" id="muh:HYN43_026575"/>
<keyword evidence="14" id="KW-0175">Coiled coil</keyword>
<evidence type="ECO:0000256" key="3">
    <source>
        <dbReference type="ARBA" id="ARBA00012438"/>
    </source>
</evidence>
<gene>
    <name evidence="18" type="ORF">HYN43_026575</name>
</gene>
<dbReference type="InterPro" id="IPR003661">
    <property type="entry name" value="HisK_dim/P_dom"/>
</dbReference>
<dbReference type="Pfam" id="PF00072">
    <property type="entry name" value="Response_reg"/>
    <property type="match status" value="2"/>
</dbReference>
<feature type="modified residue" description="4-aspartylphosphate" evidence="13">
    <location>
        <position position="692"/>
    </location>
</feature>
<dbReference type="SMART" id="SM00387">
    <property type="entry name" value="HATPase_c"/>
    <property type="match status" value="1"/>
</dbReference>
<comment type="subcellular location">
    <subcellularLocation>
        <location evidence="2">Membrane</location>
    </subcellularLocation>
</comment>
<evidence type="ECO:0000256" key="10">
    <source>
        <dbReference type="ARBA" id="ARBA00022989"/>
    </source>
</evidence>
<sequence>MVVACPIVIINIPPKIKILTASIEHNMLFQTEIKDRSDRLMNYFLPIHFLLGIVLAFFYDTWLIGIGVGSICLVAYYTTKILLPNSNLYQYVLGAILGIFMAQYIYQMHGLFEMHFFAFISSALLITYQNWKLQIPLLIVVIIHHATFSYLQDIGYNGIYFTQLNYFDFQTFVIHALLTGVIMFICGLWGYQLKKYNEIRIFQTIQMAELQKEALLSLERKHNEEVLAKANTELNRSNQELQKARLAADQANQEKSIFLATMSHEIRTPMNGVIGMSALLSETPLDDEQRMFTETIINCGETLIHVINNILDFSKIESGNLDLEQEDFNLRQSVEDVMDMFAIKGGQIGLDLVYEITEDLPTNIIGDPLRLKQVLINLVSNAIKFTEKGEVGIKISCLQKETDGLLKLRFDVWDTGIGIPKDKLHRLFKAFSQVDSSTTRKYGGTGLGLAICEKLVKLMGGSIGVESKPGEGAKFYFTINAYPGVASSAPPINIDIEDLRGKKILVVDDNHTNLAILSRQFENWNLQPILAESGAEALVVLQKNKDIDLIITDMHMPVMDGAMLAKLIKDEYSHIPIILLSSVGEDLIKHQRGLFTSVMNKPIKQQVLGKQVFMALREKTAISDDKQVKSKLSVDFCDKYPFNILIAEDNEVNQHVIKHILGKMGYKPGMVKNGLEAVEATELGNYELILMDMQMPVMDGLEATRVIRRADVKQPVIIALTANAMPGDEQDCLQAGMDDYLSKPVKLDELMNKLSKWYTASNSKSAVA</sequence>
<dbReference type="SMART" id="SM00388">
    <property type="entry name" value="HisKA"/>
    <property type="match status" value="1"/>
</dbReference>
<dbReference type="SMART" id="SM00448">
    <property type="entry name" value="REC"/>
    <property type="match status" value="2"/>
</dbReference>
<evidence type="ECO:0000256" key="13">
    <source>
        <dbReference type="PROSITE-ProRule" id="PRU00169"/>
    </source>
</evidence>
<dbReference type="PROSITE" id="PS50110">
    <property type="entry name" value="RESPONSE_REGULATORY"/>
    <property type="match status" value="2"/>
</dbReference>
<dbReference type="InterPro" id="IPR036097">
    <property type="entry name" value="HisK_dim/P_sf"/>
</dbReference>
<evidence type="ECO:0000259" key="17">
    <source>
        <dbReference type="PROSITE" id="PS50110"/>
    </source>
</evidence>
<evidence type="ECO:0000256" key="4">
    <source>
        <dbReference type="ARBA" id="ARBA00022553"/>
    </source>
</evidence>
<keyword evidence="11" id="KW-0902">Two-component regulatory system</keyword>
<feature type="transmembrane region" description="Helical" evidence="15">
    <location>
        <begin position="88"/>
        <end position="106"/>
    </location>
</feature>
<dbReference type="CDD" id="cd00082">
    <property type="entry name" value="HisKA"/>
    <property type="match status" value="1"/>
</dbReference>
<feature type="coiled-coil region" evidence="14">
    <location>
        <begin position="220"/>
        <end position="254"/>
    </location>
</feature>
<proteinExistence type="predicted"/>
<keyword evidence="19" id="KW-1185">Reference proteome</keyword>
<keyword evidence="9" id="KW-0067">ATP-binding</keyword>
<evidence type="ECO:0000256" key="7">
    <source>
        <dbReference type="ARBA" id="ARBA00022741"/>
    </source>
</evidence>
<dbReference type="Pfam" id="PF02518">
    <property type="entry name" value="HATPase_c"/>
    <property type="match status" value="1"/>
</dbReference>
<keyword evidence="8" id="KW-0418">Kinase</keyword>
<evidence type="ECO:0000256" key="5">
    <source>
        <dbReference type="ARBA" id="ARBA00022679"/>
    </source>
</evidence>
<dbReference type="Gene3D" id="3.30.565.10">
    <property type="entry name" value="Histidine kinase-like ATPase, C-terminal domain"/>
    <property type="match status" value="1"/>
</dbReference>
<dbReference type="InterPro" id="IPR011006">
    <property type="entry name" value="CheY-like_superfamily"/>
</dbReference>
<feature type="transmembrane region" description="Helical" evidence="15">
    <location>
        <begin position="172"/>
        <end position="191"/>
    </location>
</feature>
<dbReference type="InterPro" id="IPR004358">
    <property type="entry name" value="Sig_transdc_His_kin-like_C"/>
</dbReference>
<keyword evidence="6 15" id="KW-0812">Transmembrane</keyword>
<dbReference type="PANTHER" id="PTHR45339:SF1">
    <property type="entry name" value="HYBRID SIGNAL TRANSDUCTION HISTIDINE KINASE J"/>
    <property type="match status" value="1"/>
</dbReference>
<accession>A0A494W4Y7</accession>
<dbReference type="Proteomes" id="UP000270046">
    <property type="component" value="Chromosome"/>
</dbReference>
<dbReference type="Pfam" id="PF00512">
    <property type="entry name" value="HisKA"/>
    <property type="match status" value="1"/>
</dbReference>
<name>A0A494W4Y7_9SPHI</name>
<evidence type="ECO:0000259" key="16">
    <source>
        <dbReference type="PROSITE" id="PS50109"/>
    </source>
</evidence>
<evidence type="ECO:0000256" key="2">
    <source>
        <dbReference type="ARBA" id="ARBA00004370"/>
    </source>
</evidence>
<evidence type="ECO:0000256" key="14">
    <source>
        <dbReference type="SAM" id="Coils"/>
    </source>
</evidence>
<feature type="transmembrane region" description="Helical" evidence="15">
    <location>
        <begin position="47"/>
        <end position="76"/>
    </location>
</feature>
<feature type="modified residue" description="4-aspartylphosphate" evidence="13">
    <location>
        <position position="553"/>
    </location>
</feature>
<evidence type="ECO:0000313" key="19">
    <source>
        <dbReference type="Proteomes" id="UP000270046"/>
    </source>
</evidence>
<dbReference type="PANTHER" id="PTHR45339">
    <property type="entry name" value="HYBRID SIGNAL TRANSDUCTION HISTIDINE KINASE J"/>
    <property type="match status" value="1"/>
</dbReference>
<dbReference type="PROSITE" id="PS50109">
    <property type="entry name" value="HIS_KIN"/>
    <property type="match status" value="1"/>
</dbReference>
<protein>
    <recommendedName>
        <fullName evidence="3">histidine kinase</fullName>
        <ecNumber evidence="3">2.7.13.3</ecNumber>
    </recommendedName>
</protein>
<organism evidence="18 19">
    <name type="scientific">Mucilaginibacter celer</name>
    <dbReference type="NCBI Taxonomy" id="2305508"/>
    <lineage>
        <taxon>Bacteria</taxon>
        <taxon>Pseudomonadati</taxon>
        <taxon>Bacteroidota</taxon>
        <taxon>Sphingobacteriia</taxon>
        <taxon>Sphingobacteriales</taxon>
        <taxon>Sphingobacteriaceae</taxon>
        <taxon>Mucilaginibacter</taxon>
    </lineage>
</organism>
<dbReference type="Gene3D" id="3.40.50.2300">
    <property type="match status" value="2"/>
</dbReference>
<dbReference type="InterPro" id="IPR001789">
    <property type="entry name" value="Sig_transdc_resp-reg_receiver"/>
</dbReference>
<dbReference type="SUPFAM" id="SSF52172">
    <property type="entry name" value="CheY-like"/>
    <property type="match status" value="2"/>
</dbReference>
<dbReference type="AlphaFoldDB" id="A0A494W4Y7"/>
<evidence type="ECO:0000256" key="11">
    <source>
        <dbReference type="ARBA" id="ARBA00023012"/>
    </source>
</evidence>
<dbReference type="GO" id="GO:0005524">
    <property type="term" value="F:ATP binding"/>
    <property type="evidence" value="ECO:0007669"/>
    <property type="project" value="UniProtKB-KW"/>
</dbReference>
<evidence type="ECO:0000256" key="6">
    <source>
        <dbReference type="ARBA" id="ARBA00022692"/>
    </source>
</evidence>
<evidence type="ECO:0000256" key="9">
    <source>
        <dbReference type="ARBA" id="ARBA00022840"/>
    </source>
</evidence>
<keyword evidence="12 15" id="KW-0472">Membrane</keyword>
<evidence type="ECO:0000256" key="8">
    <source>
        <dbReference type="ARBA" id="ARBA00022777"/>
    </source>
</evidence>
<dbReference type="InterPro" id="IPR003594">
    <property type="entry name" value="HATPase_dom"/>
</dbReference>
<keyword evidence="10 15" id="KW-1133">Transmembrane helix</keyword>
<dbReference type="InterPro" id="IPR036890">
    <property type="entry name" value="HATPase_C_sf"/>
</dbReference>
<dbReference type="Gene3D" id="1.10.287.130">
    <property type="match status" value="1"/>
</dbReference>
<dbReference type="PRINTS" id="PR00344">
    <property type="entry name" value="BCTRLSENSOR"/>
</dbReference>
<feature type="domain" description="Histidine kinase" evidence="16">
    <location>
        <begin position="261"/>
        <end position="483"/>
    </location>
</feature>
<dbReference type="GO" id="GO:0016020">
    <property type="term" value="C:membrane"/>
    <property type="evidence" value="ECO:0007669"/>
    <property type="project" value="UniProtKB-SubCell"/>
</dbReference>
<dbReference type="CDD" id="cd17546">
    <property type="entry name" value="REC_hyHK_CKI1_RcsC-like"/>
    <property type="match status" value="1"/>
</dbReference>
<evidence type="ECO:0000256" key="1">
    <source>
        <dbReference type="ARBA" id="ARBA00000085"/>
    </source>
</evidence>
<dbReference type="EC" id="2.7.13.3" evidence="3"/>
<dbReference type="CDD" id="cd16922">
    <property type="entry name" value="HATPase_EvgS-ArcB-TorS-like"/>
    <property type="match status" value="1"/>
</dbReference>
<dbReference type="SUPFAM" id="SSF55874">
    <property type="entry name" value="ATPase domain of HSP90 chaperone/DNA topoisomerase II/histidine kinase"/>
    <property type="match status" value="1"/>
</dbReference>
<reference evidence="18 19" key="1">
    <citation type="submission" date="2018-10" db="EMBL/GenBank/DDBJ databases">
        <title>Genome sequencing of Mucilaginibacter sp. HYN0043.</title>
        <authorList>
            <person name="Kim M."/>
            <person name="Yi H."/>
        </authorList>
    </citation>
    <scope>NUCLEOTIDE SEQUENCE [LARGE SCALE GENOMIC DNA]</scope>
    <source>
        <strain evidence="18 19">HYN0043</strain>
    </source>
</reference>